<feature type="transmembrane region" description="Helical" evidence="1">
    <location>
        <begin position="21"/>
        <end position="39"/>
    </location>
</feature>
<dbReference type="PANTHER" id="PTHR30093">
    <property type="entry name" value="GENERAL SECRETION PATHWAY PROTEIN G"/>
    <property type="match status" value="1"/>
</dbReference>
<keyword evidence="1" id="KW-0472">Membrane</keyword>
<evidence type="ECO:0000256" key="1">
    <source>
        <dbReference type="SAM" id="Phobius"/>
    </source>
</evidence>
<reference evidence="2 3" key="1">
    <citation type="submission" date="2019-03" db="EMBL/GenBank/DDBJ databases">
        <title>Genomic Encyclopedia of Type Strains, Phase IV (KMG-IV): sequencing the most valuable type-strain genomes for metagenomic binning, comparative biology and taxonomic classification.</title>
        <authorList>
            <person name="Goeker M."/>
        </authorList>
    </citation>
    <scope>NUCLEOTIDE SEQUENCE [LARGE SCALE GENOMIC DNA]</scope>
    <source>
        <strain evidence="2 3">DSM 1837</strain>
    </source>
</reference>
<dbReference type="Pfam" id="PF07963">
    <property type="entry name" value="N_methyl"/>
    <property type="match status" value="1"/>
</dbReference>
<evidence type="ECO:0000313" key="3">
    <source>
        <dbReference type="Proteomes" id="UP000295182"/>
    </source>
</evidence>
<keyword evidence="1" id="KW-1133">Transmembrane helix</keyword>
<dbReference type="Pfam" id="PF16732">
    <property type="entry name" value="ComP_DUS"/>
    <property type="match status" value="1"/>
</dbReference>
<dbReference type="InterPro" id="IPR045584">
    <property type="entry name" value="Pilin-like"/>
</dbReference>
<dbReference type="EMBL" id="SLXH01000002">
    <property type="protein sequence ID" value="TCP20040.1"/>
    <property type="molecule type" value="Genomic_DNA"/>
</dbReference>
<dbReference type="InterPro" id="IPR012902">
    <property type="entry name" value="N_methyl_site"/>
</dbReference>
<gene>
    <name evidence="2" type="ORF">EV674_1027</name>
</gene>
<dbReference type="SUPFAM" id="SSF54523">
    <property type="entry name" value="Pili subunits"/>
    <property type="match status" value="1"/>
</dbReference>
<keyword evidence="1" id="KW-0812">Transmembrane</keyword>
<proteinExistence type="predicted"/>
<dbReference type="PANTHER" id="PTHR30093:SF47">
    <property type="entry name" value="TYPE IV PILUS NON-CORE MINOR PILIN PILE"/>
    <property type="match status" value="1"/>
</dbReference>
<accession>A0A4R2NFK0</accession>
<comment type="caution">
    <text evidence="2">The sequence shown here is derived from an EMBL/GenBank/DDBJ whole genome shotgun (WGS) entry which is preliminary data.</text>
</comment>
<dbReference type="InterPro" id="IPR031982">
    <property type="entry name" value="PilE-like"/>
</dbReference>
<dbReference type="Gene3D" id="3.30.700.10">
    <property type="entry name" value="Glycoprotein, Type 4 Pilin"/>
    <property type="match status" value="1"/>
</dbReference>
<keyword evidence="3" id="KW-1185">Reference proteome</keyword>
<evidence type="ECO:0000313" key="2">
    <source>
        <dbReference type="EMBL" id="TCP20040.1"/>
    </source>
</evidence>
<organism evidence="2 3">
    <name type="scientific">Simplicispira metamorpha</name>
    <dbReference type="NCBI Taxonomy" id="80881"/>
    <lineage>
        <taxon>Bacteria</taxon>
        <taxon>Pseudomonadati</taxon>
        <taxon>Pseudomonadota</taxon>
        <taxon>Betaproteobacteria</taxon>
        <taxon>Burkholderiales</taxon>
        <taxon>Comamonadaceae</taxon>
        <taxon>Simplicispira</taxon>
    </lineage>
</organism>
<name>A0A4R2NFK0_9BURK</name>
<dbReference type="GO" id="GO:0043683">
    <property type="term" value="P:type IV pilus assembly"/>
    <property type="evidence" value="ECO:0007669"/>
    <property type="project" value="InterPro"/>
</dbReference>
<sequence length="149" mass="16111">MTATMNTTITMRQKGFTLIELMIVVAIVGILSAIAYPSYTEYIARGHRADARTGLLQAQQWLERASTATGVYPTTLPATFTWANDTTKRYTIGFQNGNTNAAFTLTAAPKTGPQQNDKCGTYTLSNTGVRGAAGKVSTDTGYNPDCWNK</sequence>
<dbReference type="NCBIfam" id="TIGR02532">
    <property type="entry name" value="IV_pilin_GFxxxE"/>
    <property type="match status" value="1"/>
</dbReference>
<dbReference type="PROSITE" id="PS00409">
    <property type="entry name" value="PROKAR_NTER_METHYL"/>
    <property type="match status" value="1"/>
</dbReference>
<dbReference type="Proteomes" id="UP000295182">
    <property type="component" value="Unassembled WGS sequence"/>
</dbReference>
<dbReference type="AlphaFoldDB" id="A0A4R2NFK0"/>
<protein>
    <submittedName>
        <fullName evidence="2">Type IV pilus assembly protein PilE</fullName>
    </submittedName>
</protein>